<organism evidence="3 4">
    <name type="scientific">Catenuloplanes niger</name>
    <dbReference type="NCBI Taxonomy" id="587534"/>
    <lineage>
        <taxon>Bacteria</taxon>
        <taxon>Bacillati</taxon>
        <taxon>Actinomycetota</taxon>
        <taxon>Actinomycetes</taxon>
        <taxon>Micromonosporales</taxon>
        <taxon>Micromonosporaceae</taxon>
        <taxon>Catenuloplanes</taxon>
    </lineage>
</organism>
<dbReference type="EMBL" id="JAVDYC010000001">
    <property type="protein sequence ID" value="MDR7322539.1"/>
    <property type="molecule type" value="Genomic_DNA"/>
</dbReference>
<dbReference type="AlphaFoldDB" id="A0AAE3ZPH4"/>
<keyword evidence="4" id="KW-1185">Reference proteome</keyword>
<accession>A0AAE3ZPH4</accession>
<dbReference type="GO" id="GO:0004803">
    <property type="term" value="F:transposase activity"/>
    <property type="evidence" value="ECO:0007669"/>
    <property type="project" value="TreeGrafter"/>
</dbReference>
<evidence type="ECO:0000256" key="1">
    <source>
        <dbReference type="SAM" id="MobiDB-lite"/>
    </source>
</evidence>
<proteinExistence type="predicted"/>
<dbReference type="InterPro" id="IPR025246">
    <property type="entry name" value="IS30-like_HTH"/>
</dbReference>
<protein>
    <submittedName>
        <fullName evidence="3">IS30 family transposase</fullName>
    </submittedName>
</protein>
<evidence type="ECO:0000313" key="3">
    <source>
        <dbReference type="EMBL" id="MDR7322539.1"/>
    </source>
</evidence>
<dbReference type="RefSeq" id="WP_310413080.1">
    <property type="nucleotide sequence ID" value="NZ_JAVDYC010000001.1"/>
</dbReference>
<gene>
    <name evidence="3" type="ORF">J2S44_002789</name>
</gene>
<dbReference type="PANTHER" id="PTHR10948:SF23">
    <property type="entry name" value="TRANSPOSASE INSI FOR INSERTION SEQUENCE ELEMENT IS30A-RELATED"/>
    <property type="match status" value="1"/>
</dbReference>
<dbReference type="PANTHER" id="PTHR10948">
    <property type="entry name" value="TRANSPOSASE"/>
    <property type="match status" value="1"/>
</dbReference>
<dbReference type="GO" id="GO:0005829">
    <property type="term" value="C:cytosol"/>
    <property type="evidence" value="ECO:0007669"/>
    <property type="project" value="TreeGrafter"/>
</dbReference>
<sequence>MRALLTLTDREEISRVLAEGLECKEIARLISRNPSAVSQDVARRGDRAQYRAVDADDAAAAGRSRSKAYAVDWSPRLRTVVTELPRTGWSSASTAGRLPADYAGDQAVRVSPSADCRTQQPGRSPVGGGR</sequence>
<dbReference type="Proteomes" id="UP001183629">
    <property type="component" value="Unassembled WGS sequence"/>
</dbReference>
<dbReference type="Pfam" id="PF13936">
    <property type="entry name" value="HTH_38"/>
    <property type="match status" value="1"/>
</dbReference>
<comment type="caution">
    <text evidence="3">The sequence shown here is derived from an EMBL/GenBank/DDBJ whole genome shotgun (WGS) entry which is preliminary data.</text>
</comment>
<evidence type="ECO:0000313" key="4">
    <source>
        <dbReference type="Proteomes" id="UP001183629"/>
    </source>
</evidence>
<reference evidence="3 4" key="1">
    <citation type="submission" date="2023-07" db="EMBL/GenBank/DDBJ databases">
        <title>Sequencing the genomes of 1000 actinobacteria strains.</title>
        <authorList>
            <person name="Klenk H.-P."/>
        </authorList>
    </citation>
    <scope>NUCLEOTIDE SEQUENCE [LARGE SCALE GENOMIC DNA]</scope>
    <source>
        <strain evidence="3 4">DSM 44711</strain>
    </source>
</reference>
<name>A0AAE3ZPH4_9ACTN</name>
<dbReference type="InterPro" id="IPR051917">
    <property type="entry name" value="Transposase-Integrase"/>
</dbReference>
<feature type="region of interest" description="Disordered" evidence="1">
    <location>
        <begin position="108"/>
        <end position="130"/>
    </location>
</feature>
<dbReference type="GO" id="GO:0032196">
    <property type="term" value="P:transposition"/>
    <property type="evidence" value="ECO:0007669"/>
    <property type="project" value="TreeGrafter"/>
</dbReference>
<evidence type="ECO:0000259" key="2">
    <source>
        <dbReference type="Pfam" id="PF13936"/>
    </source>
</evidence>
<feature type="domain" description="Transposase IS30-like HTH" evidence="2">
    <location>
        <begin position="5"/>
        <end position="43"/>
    </location>
</feature>